<keyword evidence="10" id="KW-1185">Reference proteome</keyword>
<dbReference type="WBParaSite" id="nRc.2.0.1.t32721-RA">
    <property type="protein sequence ID" value="nRc.2.0.1.t32721-RA"/>
    <property type="gene ID" value="nRc.2.0.1.g32721"/>
</dbReference>
<proteinExistence type="predicted"/>
<feature type="domain" description="Ankyrin repeat" evidence="9">
    <location>
        <begin position="158"/>
        <end position="367"/>
    </location>
</feature>
<evidence type="ECO:0000256" key="8">
    <source>
        <dbReference type="PROSITE-ProRule" id="PRU00023"/>
    </source>
</evidence>
<evidence type="ECO:0000256" key="4">
    <source>
        <dbReference type="ARBA" id="ARBA00023043"/>
    </source>
</evidence>
<reference evidence="11" key="1">
    <citation type="submission" date="2022-11" db="UniProtKB">
        <authorList>
            <consortium name="WormBaseParasite"/>
        </authorList>
    </citation>
    <scope>IDENTIFICATION</scope>
</reference>
<evidence type="ECO:0000313" key="11">
    <source>
        <dbReference type="WBParaSite" id="nRc.2.0.1.t32721-RA"/>
    </source>
</evidence>
<dbReference type="Pfam" id="PF11904">
    <property type="entry name" value="ANKRD13_C"/>
    <property type="match status" value="1"/>
</dbReference>
<dbReference type="GO" id="GO:0006621">
    <property type="term" value="P:protein retention in ER lumen"/>
    <property type="evidence" value="ECO:0007669"/>
    <property type="project" value="TreeGrafter"/>
</dbReference>
<dbReference type="SMART" id="SM00248">
    <property type="entry name" value="ANK"/>
    <property type="match status" value="3"/>
</dbReference>
<dbReference type="AlphaFoldDB" id="A0A915K322"/>
<keyword evidence="4 8" id="KW-0040">ANK repeat</keyword>
<comment type="subcellular location">
    <subcellularLocation>
        <location evidence="1">Endoplasmic reticulum membrane</location>
    </subcellularLocation>
</comment>
<dbReference type="PROSITE" id="PS50297">
    <property type="entry name" value="ANK_REP_REGION"/>
    <property type="match status" value="1"/>
</dbReference>
<accession>A0A915K322</accession>
<keyword evidence="6" id="KW-0143">Chaperone</keyword>
<evidence type="ECO:0000256" key="6">
    <source>
        <dbReference type="ARBA" id="ARBA00023186"/>
    </source>
</evidence>
<dbReference type="PROSITE" id="PS50088">
    <property type="entry name" value="ANK_REPEAT"/>
    <property type="match status" value="1"/>
</dbReference>
<dbReference type="PANTHER" id="PTHR12447:SF25">
    <property type="entry name" value="ANKYRIN REPEAT DOMAIN-CONTAINING PROTEIN 13C"/>
    <property type="match status" value="1"/>
</dbReference>
<evidence type="ECO:0000259" key="9">
    <source>
        <dbReference type="Pfam" id="PF11904"/>
    </source>
</evidence>
<dbReference type="InterPro" id="IPR021832">
    <property type="entry name" value="ANKRD13"/>
</dbReference>
<evidence type="ECO:0000256" key="3">
    <source>
        <dbReference type="ARBA" id="ARBA00022824"/>
    </source>
</evidence>
<evidence type="ECO:0000256" key="1">
    <source>
        <dbReference type="ARBA" id="ARBA00004586"/>
    </source>
</evidence>
<dbReference type="Gene3D" id="1.25.40.20">
    <property type="entry name" value="Ankyrin repeat-containing domain"/>
    <property type="match status" value="1"/>
</dbReference>
<keyword evidence="3" id="KW-0256">Endoplasmic reticulum</keyword>
<evidence type="ECO:0000256" key="2">
    <source>
        <dbReference type="ARBA" id="ARBA00022737"/>
    </source>
</evidence>
<dbReference type="Pfam" id="PF12796">
    <property type="entry name" value="Ank_2"/>
    <property type="match status" value="1"/>
</dbReference>
<dbReference type="InterPro" id="IPR055285">
    <property type="entry name" value="ANKRD13_C"/>
</dbReference>
<name>A0A915K322_ROMCU</name>
<comment type="function">
    <text evidence="7">Acts as a molecular chaperone for G protein-coupled receptors, regulating their biogenesis and exit from the ER.</text>
</comment>
<feature type="repeat" description="ANK" evidence="8">
    <location>
        <begin position="42"/>
        <end position="74"/>
    </location>
</feature>
<evidence type="ECO:0000256" key="7">
    <source>
        <dbReference type="ARBA" id="ARBA00037107"/>
    </source>
</evidence>
<dbReference type="Proteomes" id="UP000887565">
    <property type="component" value="Unplaced"/>
</dbReference>
<keyword evidence="5" id="KW-0472">Membrane</keyword>
<organism evidence="10 11">
    <name type="scientific">Romanomermis culicivorax</name>
    <name type="common">Nematode worm</name>
    <dbReference type="NCBI Taxonomy" id="13658"/>
    <lineage>
        <taxon>Eukaryota</taxon>
        <taxon>Metazoa</taxon>
        <taxon>Ecdysozoa</taxon>
        <taxon>Nematoda</taxon>
        <taxon>Enoplea</taxon>
        <taxon>Dorylaimia</taxon>
        <taxon>Mermithida</taxon>
        <taxon>Mermithoidea</taxon>
        <taxon>Mermithidae</taxon>
        <taxon>Romanomermis</taxon>
    </lineage>
</organism>
<dbReference type="InterPro" id="IPR002110">
    <property type="entry name" value="Ankyrin_rpt"/>
</dbReference>
<dbReference type="GO" id="GO:0005102">
    <property type="term" value="F:signaling receptor binding"/>
    <property type="evidence" value="ECO:0007669"/>
    <property type="project" value="TreeGrafter"/>
</dbReference>
<sequence length="368" mass="42026">MSGFVDSSAKYALHKAVFEDNVAEMKSLLKSRSSDVFLRDPHGNTPLHLAVMLNHTTCISQLLAKDAPVKMKNSQGWSPLSEAISYGNRPTITQLLKKLKSQARESIHGKKSAVIEALKKMPDFYLELKWDFHSWIPFVSSILPSDVCKIYKKGSMIRLNTTLINFNEKTWERGDVSFIYRAEFPPEDRATIWDNKSKVYQKIRFQSTEHETIDEVDMLMSNDITAGQVSTKILNFSRCKDGWIFPQPKTEQIGDYQADYYTVENLYVDTKRRREHLSAEDMKKNKAMMDALKLGKFGDDEDLKQLKDVVKRKSLPPPPPCRTTWNEYILAPPGHPPCLGRPVVLKNSSKRFQATVAMSTEFPLTVDA</sequence>
<evidence type="ECO:0000256" key="5">
    <source>
        <dbReference type="ARBA" id="ARBA00023136"/>
    </source>
</evidence>
<evidence type="ECO:0000313" key="10">
    <source>
        <dbReference type="Proteomes" id="UP000887565"/>
    </source>
</evidence>
<dbReference type="PANTHER" id="PTHR12447">
    <property type="entry name" value="ANKYRIN REPEAT DOMAIN-CONTAINING PROTEIN 13"/>
    <property type="match status" value="1"/>
</dbReference>
<dbReference type="OMA" id="FRYGEFE"/>
<dbReference type="GO" id="GO:0005789">
    <property type="term" value="C:endoplasmic reticulum membrane"/>
    <property type="evidence" value="ECO:0007669"/>
    <property type="project" value="UniProtKB-SubCell"/>
</dbReference>
<dbReference type="InterPro" id="IPR036770">
    <property type="entry name" value="Ankyrin_rpt-contain_sf"/>
</dbReference>
<dbReference type="SUPFAM" id="SSF48403">
    <property type="entry name" value="Ankyrin repeat"/>
    <property type="match status" value="1"/>
</dbReference>
<keyword evidence="2" id="KW-0677">Repeat</keyword>
<protein>
    <recommendedName>
        <fullName evidence="9">Ankyrin repeat domain-containing protein</fullName>
    </recommendedName>
</protein>